<sequence length="368" mass="40591">MQSIDVCGRNNNFALREKSNHKTRDGDKYIYPPFKSEFNPSEVISYSIYDKTVAVTKDGVAHAIGDNSKSQISGSLRKKVLQNFSDINIKDAHNKDCLVKSAVCGGDYALYLITPKDDDSKKQLAYSHTNLEKEYPFVLNIGESIPIAIFGGYTDCAAITSVGSIIYIHELLYQSMSSSIIAVSLPGNEKAVSIACCYDFVIVLGISGRVYESKKDQILLFTEIPELKGKGIKSISGIYQHCFAVSNDGKVYVRGKDADNSGCLCLGKNAKSPDKFKEVKELSKYNIEEAYAGTNHSLFKTSDGKLLGCGDNRYGQILLASGPCKEKIYKPVETIVTNASYCVLGDCKTVIFKDCEPRMNPNREIKKF</sequence>
<feature type="repeat" description="RCC1" evidence="1">
    <location>
        <begin position="249"/>
        <end position="303"/>
    </location>
</feature>
<dbReference type="InterPro" id="IPR000408">
    <property type="entry name" value="Reg_chr_condens"/>
</dbReference>
<keyword evidence="3" id="KW-1185">Reference proteome</keyword>
<protein>
    <recommendedName>
        <fullName evidence="4">Regulator of chromosome condensation</fullName>
    </recommendedName>
</protein>
<dbReference type="PANTHER" id="PTHR45982">
    <property type="entry name" value="REGULATOR OF CHROMOSOME CONDENSATION"/>
    <property type="match status" value="1"/>
</dbReference>
<reference evidence="2 3" key="1">
    <citation type="submission" date="2024-04" db="EMBL/GenBank/DDBJ databases">
        <title>Tritrichomonas musculus Genome.</title>
        <authorList>
            <person name="Alves-Ferreira E."/>
            <person name="Grigg M."/>
            <person name="Lorenzi H."/>
            <person name="Galac M."/>
        </authorList>
    </citation>
    <scope>NUCLEOTIDE SEQUENCE [LARGE SCALE GENOMIC DNA]</scope>
    <source>
        <strain evidence="2 3">EAF2021</strain>
    </source>
</reference>
<dbReference type="Proteomes" id="UP001470230">
    <property type="component" value="Unassembled WGS sequence"/>
</dbReference>
<dbReference type="Gene3D" id="2.130.10.30">
    <property type="entry name" value="Regulator of chromosome condensation 1/beta-lactamase-inhibitor protein II"/>
    <property type="match status" value="2"/>
</dbReference>
<comment type="caution">
    <text evidence="2">The sequence shown here is derived from an EMBL/GenBank/DDBJ whole genome shotgun (WGS) entry which is preliminary data.</text>
</comment>
<accession>A0ABR2IZ55</accession>
<dbReference type="InterPro" id="IPR051553">
    <property type="entry name" value="Ran_GTPase-activating"/>
</dbReference>
<name>A0ABR2IZ55_9EUKA</name>
<dbReference type="InterPro" id="IPR009091">
    <property type="entry name" value="RCC1/BLIP-II"/>
</dbReference>
<proteinExistence type="predicted"/>
<evidence type="ECO:0008006" key="4">
    <source>
        <dbReference type="Google" id="ProtNLM"/>
    </source>
</evidence>
<organism evidence="2 3">
    <name type="scientific">Tritrichomonas musculus</name>
    <dbReference type="NCBI Taxonomy" id="1915356"/>
    <lineage>
        <taxon>Eukaryota</taxon>
        <taxon>Metamonada</taxon>
        <taxon>Parabasalia</taxon>
        <taxon>Tritrichomonadida</taxon>
        <taxon>Tritrichomonadidae</taxon>
        <taxon>Tritrichomonas</taxon>
    </lineage>
</organism>
<dbReference type="SUPFAM" id="SSF50985">
    <property type="entry name" value="RCC1/BLIP-II"/>
    <property type="match status" value="1"/>
</dbReference>
<gene>
    <name evidence="2" type="ORF">M9Y10_008817</name>
</gene>
<evidence type="ECO:0000313" key="2">
    <source>
        <dbReference type="EMBL" id="KAK8870905.1"/>
    </source>
</evidence>
<dbReference type="Pfam" id="PF13540">
    <property type="entry name" value="RCC1_2"/>
    <property type="match status" value="1"/>
</dbReference>
<dbReference type="EMBL" id="JAPFFF010000014">
    <property type="protein sequence ID" value="KAK8870905.1"/>
    <property type="molecule type" value="Genomic_DNA"/>
</dbReference>
<evidence type="ECO:0000313" key="3">
    <source>
        <dbReference type="Proteomes" id="UP001470230"/>
    </source>
</evidence>
<dbReference type="PROSITE" id="PS50012">
    <property type="entry name" value="RCC1_3"/>
    <property type="match status" value="1"/>
</dbReference>
<dbReference type="PANTHER" id="PTHR45982:SF1">
    <property type="entry name" value="REGULATOR OF CHROMOSOME CONDENSATION"/>
    <property type="match status" value="1"/>
</dbReference>
<evidence type="ECO:0000256" key="1">
    <source>
        <dbReference type="PROSITE-ProRule" id="PRU00235"/>
    </source>
</evidence>